<dbReference type="GO" id="GO:0008610">
    <property type="term" value="P:lipid biosynthetic process"/>
    <property type="evidence" value="ECO:0007669"/>
    <property type="project" value="TreeGrafter"/>
</dbReference>
<dbReference type="AlphaFoldDB" id="A0A0M1VRS3"/>
<dbReference type="RefSeq" id="WP_008797633.1">
    <property type="nucleotide sequence ID" value="NZ_KQ235735.1"/>
</dbReference>
<evidence type="ECO:0000313" key="4">
    <source>
        <dbReference type="Proteomes" id="UP000004925"/>
    </source>
</evidence>
<dbReference type="InterPro" id="IPR012223">
    <property type="entry name" value="TEII"/>
</dbReference>
<sequence>MKKIKLFCFPHLGGSASIYYQWKTMIHKNIEIIPIELAGRGERNKEPFCKNFKELLLDISIQITNNHLEKYAFFGHSMGALIAYEIMYQLLNQGFPPPIHIFFSGSNPPSHKSDIFFKQLNENDLINELKKIGGISETIFEYPELVEVILPIIQADYKVMNTYNFTSQIKKMKNDVTIILGDNDSTIIYEEIAKWRLLTIGKCSIYFMKGEHFYINSNLKDLLKLIELKLLK</sequence>
<accession>A0A0M1VRS3</accession>
<dbReference type="EMBL" id="ACDE02000013">
    <property type="protein sequence ID" value="EEO39323.1"/>
    <property type="molecule type" value="Genomic_DNA"/>
</dbReference>
<dbReference type="Proteomes" id="UP000004925">
    <property type="component" value="Unassembled WGS sequence"/>
</dbReference>
<evidence type="ECO:0000313" key="3">
    <source>
        <dbReference type="EMBL" id="EEO39323.1"/>
    </source>
</evidence>
<reference evidence="3 4" key="1">
    <citation type="submission" date="2011-10" db="EMBL/GenBank/DDBJ databases">
        <title>The Genome Sequence of Fusobacterium sp. 4_1_13.</title>
        <authorList>
            <consortium name="The Broad Institute Genome Sequencing Platform"/>
            <person name="Earl A."/>
            <person name="Ward D."/>
            <person name="Feldgarden M."/>
            <person name="Gevers D."/>
            <person name="Strauss J."/>
            <person name="Ambrose C."/>
            <person name="Allen-Vercoe E."/>
            <person name="Young S.K."/>
            <person name="Zeng Q."/>
            <person name="Gargeya S."/>
            <person name="Fitzgerald M."/>
            <person name="Haas B."/>
            <person name="Abouelleil A."/>
            <person name="Alvarado L."/>
            <person name="Arachchi H.M."/>
            <person name="Berlin A."/>
            <person name="Brown A."/>
            <person name="Chapman S.B."/>
            <person name="Chen Z."/>
            <person name="Dunbar C."/>
            <person name="Freedman E."/>
            <person name="Gearin G."/>
            <person name="Goldberg J."/>
            <person name="Griggs A."/>
            <person name="Gujja S."/>
            <person name="Heiman D."/>
            <person name="Howarth C."/>
            <person name="Larson L."/>
            <person name="Lui A."/>
            <person name="MacDonald P.J."/>
            <person name="Montmayeur A."/>
            <person name="Murphy C."/>
            <person name="Neiman D."/>
            <person name="Pearson M."/>
            <person name="Priest M."/>
            <person name="Roberts A."/>
            <person name="Saif S."/>
            <person name="Shea T."/>
            <person name="Shenoy N."/>
            <person name="Sisk P."/>
            <person name="Stolte C."/>
            <person name="Sykes S."/>
            <person name="Wortman J."/>
            <person name="Nusbaum C."/>
            <person name="Birren B."/>
        </authorList>
    </citation>
    <scope>NUCLEOTIDE SEQUENCE [LARGE SCALE GENOMIC DNA]</scope>
    <source>
        <strain evidence="3 4">4_1_13</strain>
    </source>
</reference>
<organism evidence="3 4">
    <name type="scientific">Fusobacterium vincentii 4_1_13</name>
    <dbReference type="NCBI Taxonomy" id="469606"/>
    <lineage>
        <taxon>Bacteria</taxon>
        <taxon>Fusobacteriati</taxon>
        <taxon>Fusobacteriota</taxon>
        <taxon>Fusobacteriia</taxon>
        <taxon>Fusobacteriales</taxon>
        <taxon>Fusobacteriaceae</taxon>
        <taxon>Fusobacterium</taxon>
    </lineage>
</organism>
<evidence type="ECO:0000256" key="1">
    <source>
        <dbReference type="ARBA" id="ARBA00007169"/>
    </source>
</evidence>
<name>A0A0M1VRS3_FUSVC</name>
<dbReference type="eggNOG" id="COG3208">
    <property type="taxonomic scope" value="Bacteria"/>
</dbReference>
<comment type="similarity">
    <text evidence="1">Belongs to the thioesterase family.</text>
</comment>
<dbReference type="PANTHER" id="PTHR11487">
    <property type="entry name" value="THIOESTERASE"/>
    <property type="match status" value="1"/>
</dbReference>
<feature type="domain" description="Thioesterase" evidence="2">
    <location>
        <begin position="5"/>
        <end position="227"/>
    </location>
</feature>
<dbReference type="Pfam" id="PF00975">
    <property type="entry name" value="Thioesterase"/>
    <property type="match status" value="1"/>
</dbReference>
<dbReference type="HOGENOM" id="CLU_070456_2_0_0"/>
<dbReference type="InterPro" id="IPR001031">
    <property type="entry name" value="Thioesterase"/>
</dbReference>
<comment type="caution">
    <text evidence="3">The sequence shown here is derived from an EMBL/GenBank/DDBJ whole genome shotgun (WGS) entry which is preliminary data.</text>
</comment>
<dbReference type="Gene3D" id="3.40.50.1820">
    <property type="entry name" value="alpha/beta hydrolase"/>
    <property type="match status" value="1"/>
</dbReference>
<gene>
    <name evidence="3" type="ORF">FSCG_00036</name>
</gene>
<dbReference type="InterPro" id="IPR029058">
    <property type="entry name" value="AB_hydrolase_fold"/>
</dbReference>
<proteinExistence type="inferred from homology"/>
<protein>
    <recommendedName>
        <fullName evidence="2">Thioesterase domain-containing protein</fullName>
    </recommendedName>
</protein>
<dbReference type="SUPFAM" id="SSF53474">
    <property type="entry name" value="alpha/beta-Hydrolases"/>
    <property type="match status" value="1"/>
</dbReference>
<evidence type="ECO:0000259" key="2">
    <source>
        <dbReference type="Pfam" id="PF00975"/>
    </source>
</evidence>
<dbReference type="PANTHER" id="PTHR11487:SF0">
    <property type="entry name" value="S-ACYL FATTY ACID SYNTHASE THIOESTERASE, MEDIUM CHAIN"/>
    <property type="match status" value="1"/>
</dbReference>